<name>A0A0A9HPY4_ARUDO</name>
<feature type="region of interest" description="Disordered" evidence="1">
    <location>
        <begin position="122"/>
        <end position="141"/>
    </location>
</feature>
<reference evidence="2" key="2">
    <citation type="journal article" date="2015" name="Data Brief">
        <title>Shoot transcriptome of the giant reed, Arundo donax.</title>
        <authorList>
            <person name="Barrero R.A."/>
            <person name="Guerrero F.D."/>
            <person name="Moolhuijzen P."/>
            <person name="Goolsby J.A."/>
            <person name="Tidwell J."/>
            <person name="Bellgard S.E."/>
            <person name="Bellgard M.I."/>
        </authorList>
    </citation>
    <scope>NUCLEOTIDE SEQUENCE</scope>
    <source>
        <tissue evidence="2">Shoot tissue taken approximately 20 cm above the soil surface</tissue>
    </source>
</reference>
<dbReference type="EMBL" id="GBRH01159109">
    <property type="protein sequence ID" value="JAE38787.1"/>
    <property type="molecule type" value="Transcribed_RNA"/>
</dbReference>
<feature type="region of interest" description="Disordered" evidence="1">
    <location>
        <begin position="17"/>
        <end position="97"/>
    </location>
</feature>
<evidence type="ECO:0000256" key="1">
    <source>
        <dbReference type="SAM" id="MobiDB-lite"/>
    </source>
</evidence>
<reference evidence="2" key="1">
    <citation type="submission" date="2014-09" db="EMBL/GenBank/DDBJ databases">
        <authorList>
            <person name="Magalhaes I.L.F."/>
            <person name="Oliveira U."/>
            <person name="Santos F.R."/>
            <person name="Vidigal T.H.D.A."/>
            <person name="Brescovit A.D."/>
            <person name="Santos A.J."/>
        </authorList>
    </citation>
    <scope>NUCLEOTIDE SEQUENCE</scope>
    <source>
        <tissue evidence="2">Shoot tissue taken approximately 20 cm above the soil surface</tissue>
    </source>
</reference>
<dbReference type="AlphaFoldDB" id="A0A0A9HPY4"/>
<evidence type="ECO:0000313" key="2">
    <source>
        <dbReference type="EMBL" id="JAE38787.1"/>
    </source>
</evidence>
<dbReference type="PANTHER" id="PTHR34666">
    <property type="entry name" value="EXPRESSED PROTEIN"/>
    <property type="match status" value="1"/>
</dbReference>
<accession>A0A0A9HPY4</accession>
<feature type="compositionally biased region" description="Low complexity" evidence="1">
    <location>
        <begin position="17"/>
        <end position="34"/>
    </location>
</feature>
<protein>
    <submittedName>
        <fullName evidence="2">Uncharacterized protein</fullName>
    </submittedName>
</protein>
<organism evidence="2">
    <name type="scientific">Arundo donax</name>
    <name type="common">Giant reed</name>
    <name type="synonym">Donax arundinaceus</name>
    <dbReference type="NCBI Taxonomy" id="35708"/>
    <lineage>
        <taxon>Eukaryota</taxon>
        <taxon>Viridiplantae</taxon>
        <taxon>Streptophyta</taxon>
        <taxon>Embryophyta</taxon>
        <taxon>Tracheophyta</taxon>
        <taxon>Spermatophyta</taxon>
        <taxon>Magnoliopsida</taxon>
        <taxon>Liliopsida</taxon>
        <taxon>Poales</taxon>
        <taxon>Poaceae</taxon>
        <taxon>PACMAD clade</taxon>
        <taxon>Arundinoideae</taxon>
        <taxon>Arundineae</taxon>
        <taxon>Arundo</taxon>
    </lineage>
</organism>
<sequence length="200" mass="21029">MDMAGLGDFTFPATTTAAATAAAAPEPAGPGRPACRLRLPHFAGAPLWFPPHSPTAGDASMVAEEEPLPGAEEPPRPEKAGAGGEAPAPAPADEEVEDRMDLLWEDFNEELALRRRAGRGSCSRGGLEVSSESDAESEPAGCGCAPLVLRPSSRVGGAGQYRRRAGSWVLLMRIFRRLFVIEKTISAAGRQHAATSTRAR</sequence>
<proteinExistence type="predicted"/>
<dbReference type="PANTHER" id="PTHR34666:SF3">
    <property type="entry name" value="OS04G0436000 PROTEIN"/>
    <property type="match status" value="1"/>
</dbReference>